<dbReference type="EMBL" id="CP028941">
    <property type="protein sequence ID" value="QKM62664.1"/>
    <property type="molecule type" value="Genomic_DNA"/>
</dbReference>
<proteinExistence type="predicted"/>
<evidence type="ECO:0000313" key="2">
    <source>
        <dbReference type="Proteomes" id="UP000500806"/>
    </source>
</evidence>
<reference evidence="1 2" key="1">
    <citation type="submission" date="2018-04" db="EMBL/GenBank/DDBJ databases">
        <title>Polynucleobacter sp. LimPoW16 genome.</title>
        <authorList>
            <person name="Hahn M.W."/>
        </authorList>
    </citation>
    <scope>NUCLEOTIDE SEQUENCE [LARGE SCALE GENOMIC DNA]</scope>
    <source>
        <strain evidence="1 2">LimPoW16</strain>
    </source>
</reference>
<dbReference type="InterPro" id="IPR036390">
    <property type="entry name" value="WH_DNA-bd_sf"/>
</dbReference>
<sequence length="111" mass="13159">MKKVEYVENLRKIVSVKKYLDQSLYNGHSLVTYDLLLRILESNLKNKPTTIKEVCTQSTQSMLNTRKHLNHLIKHGWVVLEQDTQDKRQRLLKPTDKLKKLINELGKHFFD</sequence>
<name>A0A6M9PKG5_9BURK</name>
<dbReference type="GO" id="GO:0003700">
    <property type="term" value="F:DNA-binding transcription factor activity"/>
    <property type="evidence" value="ECO:0007669"/>
    <property type="project" value="InterPro"/>
</dbReference>
<dbReference type="RefSeq" id="WP_173942825.1">
    <property type="nucleotide sequence ID" value="NZ_CBCSCD010000001.1"/>
</dbReference>
<dbReference type="Proteomes" id="UP000500806">
    <property type="component" value="Chromosome"/>
</dbReference>
<organism evidence="1 2">
    <name type="scientific">Polynucleobacter antarcticus</name>
    <dbReference type="NCBI Taxonomy" id="1743162"/>
    <lineage>
        <taxon>Bacteria</taxon>
        <taxon>Pseudomonadati</taxon>
        <taxon>Pseudomonadota</taxon>
        <taxon>Betaproteobacteria</taxon>
        <taxon>Burkholderiales</taxon>
        <taxon>Burkholderiaceae</taxon>
        <taxon>Polynucleobacter</taxon>
    </lineage>
</organism>
<accession>A0A6M9PKG5</accession>
<dbReference type="KEGG" id="pani:DCO16_06085"/>
<dbReference type="InterPro" id="IPR036388">
    <property type="entry name" value="WH-like_DNA-bd_sf"/>
</dbReference>
<dbReference type="SUPFAM" id="SSF46785">
    <property type="entry name" value="Winged helix' DNA-binding domain"/>
    <property type="match status" value="1"/>
</dbReference>
<keyword evidence="2" id="KW-1185">Reference proteome</keyword>
<evidence type="ECO:0000313" key="1">
    <source>
        <dbReference type="EMBL" id="QKM62664.1"/>
    </source>
</evidence>
<gene>
    <name evidence="1" type="ORF">DCO16_06085</name>
</gene>
<dbReference type="AlphaFoldDB" id="A0A6M9PKG5"/>
<protein>
    <recommendedName>
        <fullName evidence="3">HTH marR-type domain-containing protein</fullName>
    </recommendedName>
</protein>
<dbReference type="Gene3D" id="1.10.10.10">
    <property type="entry name" value="Winged helix-like DNA-binding domain superfamily/Winged helix DNA-binding domain"/>
    <property type="match status" value="1"/>
</dbReference>
<evidence type="ECO:0008006" key="3">
    <source>
        <dbReference type="Google" id="ProtNLM"/>
    </source>
</evidence>